<dbReference type="GO" id="GO:0055085">
    <property type="term" value="P:transmembrane transport"/>
    <property type="evidence" value="ECO:0007669"/>
    <property type="project" value="InterPro"/>
</dbReference>
<dbReference type="OrthoDB" id="9773467at2"/>
<evidence type="ECO:0000256" key="2">
    <source>
        <dbReference type="ARBA" id="ARBA00022448"/>
    </source>
</evidence>
<keyword evidence="10" id="KW-1185">Reference proteome</keyword>
<dbReference type="Proteomes" id="UP000317371">
    <property type="component" value="Unassembled WGS sequence"/>
</dbReference>
<name>A0A540VLA7_9CHLR</name>
<reference evidence="9 10" key="1">
    <citation type="submission" date="2019-06" db="EMBL/GenBank/DDBJ databases">
        <title>Genome sequence of Litorilinea aerophila BAA-2444.</title>
        <authorList>
            <person name="Maclea K.S."/>
            <person name="Maurais E.G."/>
            <person name="Iannazzi L.C."/>
        </authorList>
    </citation>
    <scope>NUCLEOTIDE SEQUENCE [LARGE SCALE GENOMIC DNA]</scope>
    <source>
        <strain evidence="9 10">ATCC BAA-2444</strain>
    </source>
</reference>
<comment type="subcellular location">
    <subcellularLocation>
        <location evidence="1 7">Cell membrane</location>
        <topology evidence="1 7">Multi-pass membrane protein</topology>
    </subcellularLocation>
</comment>
<accession>A0A540VLA7</accession>
<evidence type="ECO:0000256" key="5">
    <source>
        <dbReference type="ARBA" id="ARBA00022989"/>
    </source>
</evidence>
<evidence type="ECO:0000259" key="8">
    <source>
        <dbReference type="PROSITE" id="PS50928"/>
    </source>
</evidence>
<keyword evidence="2 7" id="KW-0813">Transport</keyword>
<evidence type="ECO:0000313" key="9">
    <source>
        <dbReference type="EMBL" id="TQE97496.1"/>
    </source>
</evidence>
<dbReference type="InterPro" id="IPR000515">
    <property type="entry name" value="MetI-like"/>
</dbReference>
<dbReference type="GO" id="GO:0005886">
    <property type="term" value="C:plasma membrane"/>
    <property type="evidence" value="ECO:0007669"/>
    <property type="project" value="UniProtKB-SubCell"/>
</dbReference>
<sequence>MASTTRSIAQPGILDWMATRKVLGRLFLYAFTIALSLMFFFPFFWTISTSLKEPVELIAYPPTLLPKVPRWENYTEIWTVGLGISFGRFFLNSTIVTGLALLGQIITAFLVGYGFARFRFPGRNVLFALCLSTMILPPHVTIIPLFMLFRQLRWIDTFLPLIVPSFFGGGAFTIFLIRQFIMTLPRELDEAALIDGAGRIGILWRIILPNSGPVLATAAIFGFIGHWNQFLEPLIFLNSARKYTVPLGLWFLRHQEGVAGLPKDNLLMAASVLATLPIIIVFLLAQKYFVRGIAMSGLKG</sequence>
<dbReference type="PANTHER" id="PTHR43744:SF6">
    <property type="entry name" value="ABC TRANSPORTER PERMEASE PROTEIN YESQ-RELATED"/>
    <property type="match status" value="1"/>
</dbReference>
<comment type="caution">
    <text evidence="9">The sequence shown here is derived from an EMBL/GenBank/DDBJ whole genome shotgun (WGS) entry which is preliminary data.</text>
</comment>
<dbReference type="SUPFAM" id="SSF161098">
    <property type="entry name" value="MetI-like"/>
    <property type="match status" value="1"/>
</dbReference>
<feature type="transmembrane region" description="Helical" evidence="7">
    <location>
        <begin position="161"/>
        <end position="181"/>
    </location>
</feature>
<keyword evidence="5 7" id="KW-1133">Transmembrane helix</keyword>
<feature type="transmembrane region" description="Helical" evidence="7">
    <location>
        <begin position="266"/>
        <end position="285"/>
    </location>
</feature>
<evidence type="ECO:0000313" key="10">
    <source>
        <dbReference type="Proteomes" id="UP000317371"/>
    </source>
</evidence>
<evidence type="ECO:0000256" key="7">
    <source>
        <dbReference type="RuleBase" id="RU363032"/>
    </source>
</evidence>
<feature type="transmembrane region" description="Helical" evidence="7">
    <location>
        <begin position="125"/>
        <end position="149"/>
    </location>
</feature>
<protein>
    <submittedName>
        <fullName evidence="9">Carbohydrate ABC transporter permease</fullName>
    </submittedName>
</protein>
<dbReference type="CDD" id="cd06261">
    <property type="entry name" value="TM_PBP2"/>
    <property type="match status" value="1"/>
</dbReference>
<proteinExistence type="inferred from homology"/>
<dbReference type="Pfam" id="PF00528">
    <property type="entry name" value="BPD_transp_1"/>
    <property type="match status" value="1"/>
</dbReference>
<dbReference type="InParanoid" id="A0A540VLA7"/>
<dbReference type="InterPro" id="IPR035906">
    <property type="entry name" value="MetI-like_sf"/>
</dbReference>
<feature type="transmembrane region" description="Helical" evidence="7">
    <location>
        <begin position="202"/>
        <end position="224"/>
    </location>
</feature>
<organism evidence="9 10">
    <name type="scientific">Litorilinea aerophila</name>
    <dbReference type="NCBI Taxonomy" id="1204385"/>
    <lineage>
        <taxon>Bacteria</taxon>
        <taxon>Bacillati</taxon>
        <taxon>Chloroflexota</taxon>
        <taxon>Caldilineae</taxon>
        <taxon>Caldilineales</taxon>
        <taxon>Caldilineaceae</taxon>
        <taxon>Litorilinea</taxon>
    </lineage>
</organism>
<keyword evidence="4 7" id="KW-0812">Transmembrane</keyword>
<feature type="domain" description="ABC transmembrane type-1" evidence="8">
    <location>
        <begin position="90"/>
        <end position="285"/>
    </location>
</feature>
<dbReference type="AlphaFoldDB" id="A0A540VLA7"/>
<keyword evidence="3" id="KW-1003">Cell membrane</keyword>
<feature type="transmembrane region" description="Helical" evidence="7">
    <location>
        <begin position="26"/>
        <end position="47"/>
    </location>
</feature>
<evidence type="ECO:0000256" key="3">
    <source>
        <dbReference type="ARBA" id="ARBA00022475"/>
    </source>
</evidence>
<dbReference type="EMBL" id="VIGC01000003">
    <property type="protein sequence ID" value="TQE97496.1"/>
    <property type="molecule type" value="Genomic_DNA"/>
</dbReference>
<dbReference type="Gene3D" id="1.10.3720.10">
    <property type="entry name" value="MetI-like"/>
    <property type="match status" value="1"/>
</dbReference>
<gene>
    <name evidence="9" type="ORF">FKZ61_03525</name>
</gene>
<dbReference type="PROSITE" id="PS50928">
    <property type="entry name" value="ABC_TM1"/>
    <property type="match status" value="1"/>
</dbReference>
<comment type="similarity">
    <text evidence="7">Belongs to the binding-protein-dependent transport system permease family.</text>
</comment>
<evidence type="ECO:0000256" key="1">
    <source>
        <dbReference type="ARBA" id="ARBA00004651"/>
    </source>
</evidence>
<evidence type="ECO:0000256" key="6">
    <source>
        <dbReference type="ARBA" id="ARBA00023136"/>
    </source>
</evidence>
<dbReference type="PANTHER" id="PTHR43744">
    <property type="entry name" value="ABC TRANSPORTER PERMEASE PROTEIN MG189-RELATED-RELATED"/>
    <property type="match status" value="1"/>
</dbReference>
<keyword evidence="6 7" id="KW-0472">Membrane</keyword>
<feature type="transmembrane region" description="Helical" evidence="7">
    <location>
        <begin position="89"/>
        <end position="113"/>
    </location>
</feature>
<evidence type="ECO:0000256" key="4">
    <source>
        <dbReference type="ARBA" id="ARBA00022692"/>
    </source>
</evidence>
<dbReference type="RefSeq" id="WP_141608689.1">
    <property type="nucleotide sequence ID" value="NZ_VIGC02000003.1"/>
</dbReference>